<dbReference type="SUPFAM" id="SSF53448">
    <property type="entry name" value="Nucleotide-diphospho-sugar transferases"/>
    <property type="match status" value="1"/>
</dbReference>
<dbReference type="Pfam" id="PF02709">
    <property type="entry name" value="Glyco_transf_7C"/>
    <property type="match status" value="1"/>
</dbReference>
<name>A0A0P1IQH9_9RHOB</name>
<keyword evidence="5" id="KW-1185">Reference proteome</keyword>
<dbReference type="Proteomes" id="UP000051184">
    <property type="component" value="Unassembled WGS sequence"/>
</dbReference>
<feature type="domain" description="Glycosyltransferase 2-like" evidence="2">
    <location>
        <begin position="2"/>
        <end position="91"/>
    </location>
</feature>
<evidence type="ECO:0000256" key="1">
    <source>
        <dbReference type="ARBA" id="ARBA00022679"/>
    </source>
</evidence>
<dbReference type="OrthoDB" id="7819757at2"/>
<dbReference type="EMBL" id="CYUE01000016">
    <property type="protein sequence ID" value="CUK25839.1"/>
    <property type="molecule type" value="Genomic_DNA"/>
</dbReference>
<evidence type="ECO:0000259" key="3">
    <source>
        <dbReference type="Pfam" id="PF02709"/>
    </source>
</evidence>
<evidence type="ECO:0000313" key="4">
    <source>
        <dbReference type="EMBL" id="CUK25839.1"/>
    </source>
</evidence>
<dbReference type="Gene3D" id="3.40.50.11350">
    <property type="match status" value="1"/>
</dbReference>
<dbReference type="AlphaFoldDB" id="A0A0P1IQH9"/>
<proteinExistence type="predicted"/>
<dbReference type="PANTHER" id="PTHR40743:SF1">
    <property type="entry name" value="POSSIBLE GLYCOSYLTRANSFERASE"/>
    <property type="match status" value="1"/>
</dbReference>
<dbReference type="InterPro" id="IPR001173">
    <property type="entry name" value="Glyco_trans_2-like"/>
</dbReference>
<evidence type="ECO:0000313" key="5">
    <source>
        <dbReference type="Proteomes" id="UP000051184"/>
    </source>
</evidence>
<protein>
    <submittedName>
        <fullName evidence="4">Glycosyl transferase family 2</fullName>
    </submittedName>
</protein>
<dbReference type="PANTHER" id="PTHR40743">
    <property type="entry name" value="NUCLEOTIDE-DIPHOSPHO-SUGAR TRANSFERASE CONTAINING PROTEIN"/>
    <property type="match status" value="1"/>
</dbReference>
<gene>
    <name evidence="4" type="ORF">TA5114_01643</name>
</gene>
<organism evidence="4 5">
    <name type="scientific">Cognatishimia activa</name>
    <dbReference type="NCBI Taxonomy" id="1715691"/>
    <lineage>
        <taxon>Bacteria</taxon>
        <taxon>Pseudomonadati</taxon>
        <taxon>Pseudomonadota</taxon>
        <taxon>Alphaproteobacteria</taxon>
        <taxon>Rhodobacterales</taxon>
        <taxon>Paracoccaceae</taxon>
        <taxon>Cognatishimia</taxon>
    </lineage>
</organism>
<dbReference type="Gene3D" id="3.90.550.10">
    <property type="entry name" value="Spore Coat Polysaccharide Biosynthesis Protein SpsA, Chain A"/>
    <property type="match status" value="1"/>
</dbReference>
<accession>A0A0P1IQH9</accession>
<sequence>MNRSENLLKALRSWLPQSEISELIIIDWGSDVPVAETLHKEGIFDPRIRLVRAPDEARWILSYAFNLGFRLAKFDKILKVDADIVLSDDFFDKNTLIEGSFIAGNWREAEQGQEHVNGFFYLHKNDLAEIGGFNEYITTYGWDDDDLYSRLDEIGIKRENVAPSTIKHLDHSDEERSEDILGDVPAFSAIDEIRNDTMFKIRRNRFIANVMPVWNGQGGFIPLPLKQQPLADETIEVRRVGWIDAEVPPHVEDDANFYALGELASWRLGKQVLGLERGQLRSLLRKSFAEIEQQGLKNLLSQDVPTPEISVPRRKLFIDAQHGLGNRLRAIGSGAAVAEKTDRELVIVWEPDAHCEGRLSDLYEYDGAVEEVAFYKDAESRNCQLYNYMEIEDGAVKDAPITLDDGKDLYARAAYVLNSPLSSWEDENRFLQSLTPIEPVRALVDGVRKPNDVSAHVRMVGGSEYEHLAYESLDNWTAEGHAETEKWRKRSHFSHFLKRIDTLIKEGNAERIFLAADKPETYEAFQACYGDRVAYLPRELYDRSAEQLHYALADALLLGSSPLLLGSTWSSFSELAMRLSPQKMTIEMSGKDF</sequence>
<dbReference type="InterPro" id="IPR029044">
    <property type="entry name" value="Nucleotide-diphossugar_trans"/>
</dbReference>
<dbReference type="Gene3D" id="3.40.50.11340">
    <property type="match status" value="1"/>
</dbReference>
<dbReference type="GO" id="GO:0016740">
    <property type="term" value="F:transferase activity"/>
    <property type="evidence" value="ECO:0007669"/>
    <property type="project" value="UniProtKB-KW"/>
</dbReference>
<keyword evidence="1 4" id="KW-0808">Transferase</keyword>
<feature type="domain" description="Galactosyltransferase C-terminal" evidence="3">
    <location>
        <begin position="108"/>
        <end position="171"/>
    </location>
</feature>
<dbReference type="STRING" id="1715691.TA5113_02525"/>
<evidence type="ECO:0000259" key="2">
    <source>
        <dbReference type="Pfam" id="PF00535"/>
    </source>
</evidence>
<reference evidence="5" key="1">
    <citation type="submission" date="2015-09" db="EMBL/GenBank/DDBJ databases">
        <authorList>
            <person name="Rodrigo-Torres Lidia"/>
            <person name="Arahal R.David."/>
        </authorList>
    </citation>
    <scope>NUCLEOTIDE SEQUENCE [LARGE SCALE GENOMIC DNA]</scope>
    <source>
        <strain evidence="5">CECT 5114</strain>
    </source>
</reference>
<dbReference type="Pfam" id="PF00535">
    <property type="entry name" value="Glycos_transf_2"/>
    <property type="match status" value="1"/>
</dbReference>
<dbReference type="InterPro" id="IPR027791">
    <property type="entry name" value="Galactosyl_T_C"/>
</dbReference>